<dbReference type="Proteomes" id="UP000479190">
    <property type="component" value="Unassembled WGS sequence"/>
</dbReference>
<accession>A0A6H5IZ85</accession>
<proteinExistence type="predicted"/>
<evidence type="ECO:0000313" key="2">
    <source>
        <dbReference type="Proteomes" id="UP000479190"/>
    </source>
</evidence>
<reference evidence="1 2" key="1">
    <citation type="submission" date="2020-02" db="EMBL/GenBank/DDBJ databases">
        <authorList>
            <person name="Ferguson B K."/>
        </authorList>
    </citation>
    <scope>NUCLEOTIDE SEQUENCE [LARGE SCALE GENOMIC DNA]</scope>
</reference>
<dbReference type="EMBL" id="CADCXV010001181">
    <property type="protein sequence ID" value="CAB0042283.1"/>
    <property type="molecule type" value="Genomic_DNA"/>
</dbReference>
<gene>
    <name evidence="1" type="ORF">TBRA_LOCUS13910</name>
</gene>
<keyword evidence="2" id="KW-1185">Reference proteome</keyword>
<organism evidence="1 2">
    <name type="scientific">Trichogramma brassicae</name>
    <dbReference type="NCBI Taxonomy" id="86971"/>
    <lineage>
        <taxon>Eukaryota</taxon>
        <taxon>Metazoa</taxon>
        <taxon>Ecdysozoa</taxon>
        <taxon>Arthropoda</taxon>
        <taxon>Hexapoda</taxon>
        <taxon>Insecta</taxon>
        <taxon>Pterygota</taxon>
        <taxon>Neoptera</taxon>
        <taxon>Endopterygota</taxon>
        <taxon>Hymenoptera</taxon>
        <taxon>Apocrita</taxon>
        <taxon>Proctotrupomorpha</taxon>
        <taxon>Chalcidoidea</taxon>
        <taxon>Trichogrammatidae</taxon>
        <taxon>Trichogramma</taxon>
    </lineage>
</organism>
<evidence type="ECO:0000313" key="1">
    <source>
        <dbReference type="EMBL" id="CAB0042283.1"/>
    </source>
</evidence>
<dbReference type="AlphaFoldDB" id="A0A6H5IZ85"/>
<sequence length="137" mass="15538">MEPVKLIDTLGETILVLMYAIQPEQKSDLLAYVRAVAVGLTGLQTRQPRKDLILTKTSYDAGVMRREPSTDCDVLNINMMLQGVSQLKPSGHPFEQSNLREWRTRREGVIEGRYQESPMTGKAENHCPVHLEHAKHK</sequence>
<protein>
    <submittedName>
        <fullName evidence="1">Uncharacterized protein</fullName>
    </submittedName>
</protein>
<name>A0A6H5IZ85_9HYME</name>